<gene>
    <name evidence="2" type="ORF">ACFYNQ_43735</name>
</gene>
<dbReference type="InterPro" id="IPR025714">
    <property type="entry name" value="Methyltranfer_dom"/>
</dbReference>
<dbReference type="InterPro" id="IPR029063">
    <property type="entry name" value="SAM-dependent_MTases_sf"/>
</dbReference>
<dbReference type="GO" id="GO:0032259">
    <property type="term" value="P:methylation"/>
    <property type="evidence" value="ECO:0007669"/>
    <property type="project" value="UniProtKB-KW"/>
</dbReference>
<dbReference type="CDD" id="cd02440">
    <property type="entry name" value="AdoMet_MTases"/>
    <property type="match status" value="1"/>
</dbReference>
<dbReference type="EMBL" id="JBIAHM010000020">
    <property type="protein sequence ID" value="MFE9605444.1"/>
    <property type="molecule type" value="Genomic_DNA"/>
</dbReference>
<dbReference type="Gene3D" id="3.40.50.150">
    <property type="entry name" value="Vaccinia Virus protein VP39"/>
    <property type="match status" value="1"/>
</dbReference>
<evidence type="ECO:0000313" key="3">
    <source>
        <dbReference type="Proteomes" id="UP001601303"/>
    </source>
</evidence>
<keyword evidence="2" id="KW-0489">Methyltransferase</keyword>
<protein>
    <submittedName>
        <fullName evidence="2">Methyltransferase domain-containing protein</fullName>
    </submittedName>
</protein>
<accession>A0ABW6MI99</accession>
<dbReference type="GO" id="GO:0008168">
    <property type="term" value="F:methyltransferase activity"/>
    <property type="evidence" value="ECO:0007669"/>
    <property type="project" value="UniProtKB-KW"/>
</dbReference>
<dbReference type="PANTHER" id="PTHR43861">
    <property type="entry name" value="TRANS-ACONITATE 2-METHYLTRANSFERASE-RELATED"/>
    <property type="match status" value="1"/>
</dbReference>
<comment type="caution">
    <text evidence="2">The sequence shown here is derived from an EMBL/GenBank/DDBJ whole genome shotgun (WGS) entry which is preliminary data.</text>
</comment>
<dbReference type="Pfam" id="PF13847">
    <property type="entry name" value="Methyltransf_31"/>
    <property type="match status" value="1"/>
</dbReference>
<sequence>MTTTGEHAESAYLLGHSPTELDRLVLQARLYDPITTHALRLAGLSSGMRVPDVGCGAGDVTSAAAAIVGPTGAVTGIDEAPAALESARARAARRGAETGGEGEGVISFREAILPDVTLEEPVDAVIGRPILGHLPDPVTALRRLSRPVRPGGIIAFQDFDNHPLRVVPATPLTGAVLQTIAEGLTVDGTDLGAGARLYSLFQEAGLPPSGISATTPTGGAEGRRHELLARTHAFGDRRGPVPVGVEEGRVVCGVVGEEAKGASW</sequence>
<feature type="domain" description="Methyltransferase" evidence="1">
    <location>
        <begin position="45"/>
        <end position="160"/>
    </location>
</feature>
<evidence type="ECO:0000259" key="1">
    <source>
        <dbReference type="Pfam" id="PF13847"/>
    </source>
</evidence>
<dbReference type="SUPFAM" id="SSF53335">
    <property type="entry name" value="S-adenosyl-L-methionine-dependent methyltransferases"/>
    <property type="match status" value="1"/>
</dbReference>
<proteinExistence type="predicted"/>
<name>A0ABW6MI99_9ACTN</name>
<keyword evidence="2" id="KW-0808">Transferase</keyword>
<keyword evidence="3" id="KW-1185">Reference proteome</keyword>
<dbReference type="Proteomes" id="UP001601303">
    <property type="component" value="Unassembled WGS sequence"/>
</dbReference>
<organism evidence="2 3">
    <name type="scientific">Streptomyces hokutonensis</name>
    <dbReference type="NCBI Taxonomy" id="1306990"/>
    <lineage>
        <taxon>Bacteria</taxon>
        <taxon>Bacillati</taxon>
        <taxon>Actinomycetota</taxon>
        <taxon>Actinomycetes</taxon>
        <taxon>Kitasatosporales</taxon>
        <taxon>Streptomycetaceae</taxon>
        <taxon>Streptomyces</taxon>
    </lineage>
</organism>
<dbReference type="RefSeq" id="WP_388114219.1">
    <property type="nucleotide sequence ID" value="NZ_JBIAHM010000020.1"/>
</dbReference>
<reference evidence="2 3" key="1">
    <citation type="submission" date="2024-10" db="EMBL/GenBank/DDBJ databases">
        <title>The Natural Products Discovery Center: Release of the First 8490 Sequenced Strains for Exploring Actinobacteria Biosynthetic Diversity.</title>
        <authorList>
            <person name="Kalkreuter E."/>
            <person name="Kautsar S.A."/>
            <person name="Yang D."/>
            <person name="Bader C.D."/>
            <person name="Teijaro C.N."/>
            <person name="Fluegel L."/>
            <person name="Davis C.M."/>
            <person name="Simpson J.R."/>
            <person name="Lauterbach L."/>
            <person name="Steele A.D."/>
            <person name="Gui C."/>
            <person name="Meng S."/>
            <person name="Li G."/>
            <person name="Viehrig K."/>
            <person name="Ye F."/>
            <person name="Su P."/>
            <person name="Kiefer A.F."/>
            <person name="Nichols A."/>
            <person name="Cepeda A.J."/>
            <person name="Yan W."/>
            <person name="Fan B."/>
            <person name="Jiang Y."/>
            <person name="Adhikari A."/>
            <person name="Zheng C.-J."/>
            <person name="Schuster L."/>
            <person name="Cowan T.M."/>
            <person name="Smanski M.J."/>
            <person name="Chevrette M.G."/>
            <person name="De Carvalho L.P.S."/>
            <person name="Shen B."/>
        </authorList>
    </citation>
    <scope>NUCLEOTIDE SEQUENCE [LARGE SCALE GENOMIC DNA]</scope>
    <source>
        <strain evidence="2 3">NPDC006488</strain>
    </source>
</reference>
<evidence type="ECO:0000313" key="2">
    <source>
        <dbReference type="EMBL" id="MFE9605444.1"/>
    </source>
</evidence>